<accession>A0A0B8NXU7</accession>
<keyword evidence="3" id="KW-1185">Reference proteome</keyword>
<evidence type="ECO:0000259" key="1">
    <source>
        <dbReference type="Pfam" id="PF00685"/>
    </source>
</evidence>
<gene>
    <name evidence="2" type="ORF">JCM19231_11</name>
</gene>
<dbReference type="PANTHER" id="PTHR32175">
    <property type="entry name" value="PROTEIN, PUTATIVE, EXPRESSED-RELATED"/>
    <property type="match status" value="1"/>
</dbReference>
<proteinExistence type="predicted"/>
<dbReference type="InterPro" id="IPR027417">
    <property type="entry name" value="P-loop_NTPase"/>
</dbReference>
<evidence type="ECO:0000313" key="2">
    <source>
        <dbReference type="EMBL" id="GAM58796.1"/>
    </source>
</evidence>
<sequence length="257" mass="30289">MKQFLSELIINMINKIKRNFNKIKYKIFNVFGSEDYTQFIVLTRSRTGSNMLISRLDSHPNIRAEGEIFNRLNGIDYNKKLRDIHGKQSPNIKASGFKIFYYQPLDMPESKLWDELKNNSKLKVVQLCRKNLLEVAVSRKIAGQSNVWAQTKDIKKTKNSVTFTFDELKSDFENTTGQESKGYQDFEGKIYKVYYEDLVSQTDEEMNRIFEFLKVEECKTGTLLKKQNNQTLREVIVNYDDLKDKFKGTQWENFFVD</sequence>
<evidence type="ECO:0000313" key="3">
    <source>
        <dbReference type="Proteomes" id="UP000031671"/>
    </source>
</evidence>
<dbReference type="Pfam" id="PF00685">
    <property type="entry name" value="Sulfotransfer_1"/>
    <property type="match status" value="1"/>
</dbReference>
<reference evidence="2 3" key="1">
    <citation type="submission" date="2015-01" db="EMBL/GenBank/DDBJ databases">
        <title>Vibrio sp. C1 JCM 19231 whole genome shotgun sequence.</title>
        <authorList>
            <person name="Sawabe T."/>
            <person name="Meirelles P."/>
            <person name="Feng G."/>
            <person name="Sayaka M."/>
            <person name="Hattori M."/>
            <person name="Ohkuma M."/>
        </authorList>
    </citation>
    <scope>NUCLEOTIDE SEQUENCE [LARGE SCALE GENOMIC DNA]</scope>
    <source>
        <strain evidence="3">JCM 19231</strain>
    </source>
</reference>
<dbReference type="EMBL" id="BBRZ01000105">
    <property type="protein sequence ID" value="GAM58796.1"/>
    <property type="molecule type" value="Genomic_DNA"/>
</dbReference>
<protein>
    <submittedName>
        <fullName evidence="2">Nodulation protein H</fullName>
    </submittedName>
</protein>
<dbReference type="PANTHER" id="PTHR32175:SF26">
    <property type="entry name" value="PROTEIN, PUTATIVE, EXPRESSED-RELATED"/>
    <property type="match status" value="1"/>
</dbReference>
<dbReference type="Gene3D" id="3.40.50.300">
    <property type="entry name" value="P-loop containing nucleotide triphosphate hydrolases"/>
    <property type="match status" value="1"/>
</dbReference>
<feature type="domain" description="Sulfotransferase" evidence="1">
    <location>
        <begin position="37"/>
        <end position="216"/>
    </location>
</feature>
<name>A0A0B8NXU7_9VIBR</name>
<dbReference type="SUPFAM" id="SSF52540">
    <property type="entry name" value="P-loop containing nucleoside triphosphate hydrolases"/>
    <property type="match status" value="1"/>
</dbReference>
<comment type="caution">
    <text evidence="2">The sequence shown here is derived from an EMBL/GenBank/DDBJ whole genome shotgun (WGS) entry which is preliminary data.</text>
</comment>
<dbReference type="GO" id="GO:0008146">
    <property type="term" value="F:sulfotransferase activity"/>
    <property type="evidence" value="ECO:0007669"/>
    <property type="project" value="InterPro"/>
</dbReference>
<dbReference type="Proteomes" id="UP000031671">
    <property type="component" value="Unassembled WGS sequence"/>
</dbReference>
<dbReference type="InterPro" id="IPR000863">
    <property type="entry name" value="Sulfotransferase_dom"/>
</dbReference>
<organism evidence="2 3">
    <name type="scientific">Vibrio ishigakensis</name>
    <dbReference type="NCBI Taxonomy" id="1481914"/>
    <lineage>
        <taxon>Bacteria</taxon>
        <taxon>Pseudomonadati</taxon>
        <taxon>Pseudomonadota</taxon>
        <taxon>Gammaproteobacteria</taxon>
        <taxon>Vibrionales</taxon>
        <taxon>Vibrionaceae</taxon>
        <taxon>Vibrio</taxon>
    </lineage>
</organism>
<dbReference type="InterPro" id="IPR052796">
    <property type="entry name" value="Nod_factor_sulfotransferase"/>
</dbReference>
<dbReference type="RefSeq" id="WP_261835804.1">
    <property type="nucleotide sequence ID" value="NZ_AP024882.1"/>
</dbReference>
<dbReference type="AlphaFoldDB" id="A0A0B8NXU7"/>
<reference evidence="2 3" key="2">
    <citation type="submission" date="2015-01" db="EMBL/GenBank/DDBJ databases">
        <authorList>
            <consortium name="NBRP consortium"/>
            <person name="Sawabe T."/>
            <person name="Meirelles P."/>
            <person name="Feng G."/>
            <person name="Sayaka M."/>
            <person name="Hattori M."/>
            <person name="Ohkuma M."/>
        </authorList>
    </citation>
    <scope>NUCLEOTIDE SEQUENCE [LARGE SCALE GENOMIC DNA]</scope>
    <source>
        <strain evidence="3">JCM 19231</strain>
    </source>
</reference>